<proteinExistence type="predicted"/>
<accession>A0A494X0Z9</accession>
<gene>
    <name evidence="1" type="ORF">D7024_07830</name>
</gene>
<dbReference type="Proteomes" id="UP000271256">
    <property type="component" value="Unassembled WGS sequence"/>
</dbReference>
<organism evidence="1 2">
    <name type="scientific">Desulfofundulus salinus</name>
    <dbReference type="NCBI Taxonomy" id="2419843"/>
    <lineage>
        <taxon>Bacteria</taxon>
        <taxon>Bacillati</taxon>
        <taxon>Bacillota</taxon>
        <taxon>Clostridia</taxon>
        <taxon>Eubacteriales</taxon>
        <taxon>Peptococcaceae</taxon>
        <taxon>Desulfofundulus</taxon>
    </lineage>
</organism>
<sequence length="69" mass="7259">MDARGRQLRQDAEFAGKPAGALSRAIVWPARLTGASGSQNRVVGKWGLLRTSIQKQALPGAGLISLSES</sequence>
<name>A0A494X0Z9_9FIRM</name>
<reference evidence="1 2" key="1">
    <citation type="submission" date="2018-10" db="EMBL/GenBank/DDBJ databases">
        <authorList>
            <person name="Grouzdev D.S."/>
            <person name="Krutkina M.S."/>
            <person name="Tourova T.P."/>
            <person name="Nazina T.N."/>
        </authorList>
    </citation>
    <scope>NUCLEOTIDE SEQUENCE [LARGE SCALE GENOMIC DNA]</scope>
    <source>
        <strain evidence="1 2">435</strain>
    </source>
</reference>
<keyword evidence="2" id="KW-1185">Reference proteome</keyword>
<comment type="caution">
    <text evidence="1">The sequence shown here is derived from an EMBL/GenBank/DDBJ whole genome shotgun (WGS) entry which is preliminary data.</text>
</comment>
<evidence type="ECO:0000313" key="1">
    <source>
        <dbReference type="EMBL" id="RKO66867.1"/>
    </source>
</evidence>
<protein>
    <submittedName>
        <fullName evidence="1">Uncharacterized protein</fullName>
    </submittedName>
</protein>
<dbReference type="AlphaFoldDB" id="A0A494X0Z9"/>
<evidence type="ECO:0000313" key="2">
    <source>
        <dbReference type="Proteomes" id="UP000271256"/>
    </source>
</evidence>
<dbReference type="EMBL" id="RBWE01000001">
    <property type="protein sequence ID" value="RKO66867.1"/>
    <property type="molecule type" value="Genomic_DNA"/>
</dbReference>